<dbReference type="AlphaFoldDB" id="A0A2G9I1E9"/>
<dbReference type="InterPro" id="IPR036691">
    <property type="entry name" value="Endo/exonu/phosph_ase_sf"/>
</dbReference>
<gene>
    <name evidence="1" type="ORF">CDL12_03693</name>
</gene>
<dbReference type="EMBL" id="NKXS01000550">
    <property type="protein sequence ID" value="PIN23582.1"/>
    <property type="molecule type" value="Genomic_DNA"/>
</dbReference>
<reference evidence="2" key="1">
    <citation type="journal article" date="2018" name="Gigascience">
        <title>Genome assembly of the Pink Ipe (Handroanthus impetiginosus, Bignoniaceae), a highly valued, ecologically keystone Neotropical timber forest tree.</title>
        <authorList>
            <person name="Silva-Junior O.B."/>
            <person name="Grattapaglia D."/>
            <person name="Novaes E."/>
            <person name="Collevatti R.G."/>
        </authorList>
    </citation>
    <scope>NUCLEOTIDE SEQUENCE [LARGE SCALE GENOMIC DNA]</scope>
    <source>
        <strain evidence="2">cv. UFG-1</strain>
    </source>
</reference>
<organism evidence="1 2">
    <name type="scientific">Handroanthus impetiginosus</name>
    <dbReference type="NCBI Taxonomy" id="429701"/>
    <lineage>
        <taxon>Eukaryota</taxon>
        <taxon>Viridiplantae</taxon>
        <taxon>Streptophyta</taxon>
        <taxon>Embryophyta</taxon>
        <taxon>Tracheophyta</taxon>
        <taxon>Spermatophyta</taxon>
        <taxon>Magnoliopsida</taxon>
        <taxon>eudicotyledons</taxon>
        <taxon>Gunneridae</taxon>
        <taxon>Pentapetalae</taxon>
        <taxon>asterids</taxon>
        <taxon>lamiids</taxon>
        <taxon>Lamiales</taxon>
        <taxon>Bignoniaceae</taxon>
        <taxon>Crescentiina</taxon>
        <taxon>Tabebuia alliance</taxon>
        <taxon>Handroanthus</taxon>
    </lineage>
</organism>
<dbReference type="Proteomes" id="UP000231279">
    <property type="component" value="Unassembled WGS sequence"/>
</dbReference>
<evidence type="ECO:0008006" key="3">
    <source>
        <dbReference type="Google" id="ProtNLM"/>
    </source>
</evidence>
<dbReference type="OrthoDB" id="1741802at2759"/>
<keyword evidence="2" id="KW-1185">Reference proteome</keyword>
<proteinExistence type="predicted"/>
<dbReference type="PANTHER" id="PTHR33710:SF71">
    <property type="entry name" value="ENDONUCLEASE_EXONUCLEASE_PHOSPHATASE DOMAIN-CONTAINING PROTEIN"/>
    <property type="match status" value="1"/>
</dbReference>
<evidence type="ECO:0000313" key="1">
    <source>
        <dbReference type="EMBL" id="PIN23582.1"/>
    </source>
</evidence>
<comment type="caution">
    <text evidence="1">The sequence shown here is derived from an EMBL/GenBank/DDBJ whole genome shotgun (WGS) entry which is preliminary data.</text>
</comment>
<evidence type="ECO:0000313" key="2">
    <source>
        <dbReference type="Proteomes" id="UP000231279"/>
    </source>
</evidence>
<protein>
    <recommendedName>
        <fullName evidence="3">Endonuclease/exonuclease/phosphatase domain-containing protein</fullName>
    </recommendedName>
</protein>
<sequence length="170" mass="19816">MTSLDATFMTHRFGFASVLTNWVNQIWCVFMQLFRLSFVHAKCNRWGHQILWDDLRSICTNGPWVVGRDFNIISSISKWKGGATPKLKSMEEFNEYIEGFCLMDPIYEGSPYTWTNKRGLWQRLDRVLVSNTLLDVYPTIQVQYLNCVNLEQYPLFLTASNLCTKGMSTF</sequence>
<accession>A0A2G9I1E9</accession>
<dbReference type="Gene3D" id="3.60.10.10">
    <property type="entry name" value="Endonuclease/exonuclease/phosphatase"/>
    <property type="match status" value="1"/>
</dbReference>
<dbReference type="STRING" id="429701.A0A2G9I1E9"/>
<dbReference type="SUPFAM" id="SSF56219">
    <property type="entry name" value="DNase I-like"/>
    <property type="match status" value="1"/>
</dbReference>
<name>A0A2G9I1E9_9LAMI</name>
<dbReference type="PANTHER" id="PTHR33710">
    <property type="entry name" value="BNAC02G09200D PROTEIN"/>
    <property type="match status" value="1"/>
</dbReference>